<dbReference type="InterPro" id="IPR018060">
    <property type="entry name" value="HTH_AraC"/>
</dbReference>
<dbReference type="SUPFAM" id="SSF52172">
    <property type="entry name" value="CheY-like"/>
    <property type="match status" value="1"/>
</dbReference>
<dbReference type="InterPro" id="IPR003594">
    <property type="entry name" value="HATPase_dom"/>
</dbReference>
<protein>
    <recommendedName>
        <fullName evidence="2">histidine kinase</fullName>
        <ecNumber evidence="2">2.7.13.3</ecNumber>
    </recommendedName>
</protein>
<dbReference type="SUPFAM" id="SSF55874">
    <property type="entry name" value="ATPase domain of HSP90 chaperone/DNA topoisomerase II/histidine kinase"/>
    <property type="match status" value="1"/>
</dbReference>
<name>A0ABS3QHS4_9BACT</name>
<comment type="catalytic activity">
    <reaction evidence="1">
        <text>ATP + protein L-histidine = ADP + protein N-phospho-L-histidine.</text>
        <dbReference type="EC" id="2.7.13.3"/>
    </reaction>
</comment>
<evidence type="ECO:0000313" key="13">
    <source>
        <dbReference type="EMBL" id="MBO2010799.1"/>
    </source>
</evidence>
<dbReference type="InterPro" id="IPR011110">
    <property type="entry name" value="Reg_prop"/>
</dbReference>
<keyword evidence="4" id="KW-0805">Transcription regulation</keyword>
<dbReference type="EC" id="2.7.13.3" evidence="2"/>
<dbReference type="InterPro" id="IPR001789">
    <property type="entry name" value="Sig_transdc_resp-reg_receiver"/>
</dbReference>
<dbReference type="InterPro" id="IPR036097">
    <property type="entry name" value="HisK_dim/P_sf"/>
</dbReference>
<feature type="compositionally biased region" description="Basic and acidic residues" evidence="8">
    <location>
        <begin position="1343"/>
        <end position="1359"/>
    </location>
</feature>
<keyword evidence="14" id="KW-1185">Reference proteome</keyword>
<dbReference type="Pfam" id="PF00512">
    <property type="entry name" value="HisKA"/>
    <property type="match status" value="1"/>
</dbReference>
<dbReference type="SUPFAM" id="SSF63829">
    <property type="entry name" value="Calcium-dependent phosphotriesterase"/>
    <property type="match status" value="3"/>
</dbReference>
<feature type="domain" description="HTH araC/xylS-type" evidence="10">
    <location>
        <begin position="1243"/>
        <end position="1342"/>
    </location>
</feature>
<dbReference type="InterPro" id="IPR003661">
    <property type="entry name" value="HisK_dim/P_dom"/>
</dbReference>
<evidence type="ECO:0000256" key="2">
    <source>
        <dbReference type="ARBA" id="ARBA00012438"/>
    </source>
</evidence>
<organism evidence="13 14">
    <name type="scientific">Hymenobacter negativus</name>
    <dbReference type="NCBI Taxonomy" id="2795026"/>
    <lineage>
        <taxon>Bacteria</taxon>
        <taxon>Pseudomonadati</taxon>
        <taxon>Bacteroidota</taxon>
        <taxon>Cytophagia</taxon>
        <taxon>Cytophagales</taxon>
        <taxon>Hymenobacteraceae</taxon>
        <taxon>Hymenobacter</taxon>
    </lineage>
</organism>
<dbReference type="PROSITE" id="PS01124">
    <property type="entry name" value="HTH_ARAC_FAMILY_2"/>
    <property type="match status" value="1"/>
</dbReference>
<dbReference type="SMART" id="SM00387">
    <property type="entry name" value="HATPase_c"/>
    <property type="match status" value="1"/>
</dbReference>
<dbReference type="PROSITE" id="PS50110">
    <property type="entry name" value="RESPONSE_REGULATORY"/>
    <property type="match status" value="1"/>
</dbReference>
<dbReference type="Pfam" id="PF02518">
    <property type="entry name" value="HATPase_c"/>
    <property type="match status" value="1"/>
</dbReference>
<dbReference type="InterPro" id="IPR015943">
    <property type="entry name" value="WD40/YVTN_repeat-like_dom_sf"/>
</dbReference>
<feature type="domain" description="Response regulatory" evidence="12">
    <location>
        <begin position="1066"/>
        <end position="1182"/>
    </location>
</feature>
<dbReference type="Pfam" id="PF00072">
    <property type="entry name" value="Response_reg"/>
    <property type="match status" value="1"/>
</dbReference>
<dbReference type="InterPro" id="IPR011006">
    <property type="entry name" value="CheY-like_superfamily"/>
</dbReference>
<dbReference type="Pfam" id="PF07495">
    <property type="entry name" value="Y_Y_Y"/>
    <property type="match status" value="1"/>
</dbReference>
<feature type="region of interest" description="Disordered" evidence="8">
    <location>
        <begin position="1335"/>
        <end position="1359"/>
    </location>
</feature>
<dbReference type="InterPro" id="IPR004358">
    <property type="entry name" value="Sig_transdc_His_kin-like_C"/>
</dbReference>
<dbReference type="Gene3D" id="1.10.287.130">
    <property type="match status" value="1"/>
</dbReference>
<evidence type="ECO:0000313" key="14">
    <source>
        <dbReference type="Proteomes" id="UP000664369"/>
    </source>
</evidence>
<evidence type="ECO:0000259" key="11">
    <source>
        <dbReference type="PROSITE" id="PS50109"/>
    </source>
</evidence>
<sequence>MLKRLLRMLVLAWVLLPRPASAQTLALREYTIANGLPQSIVYALCQDARGRLWAGTQGGVCVFDGQQFRVFDGRRNLTDNHVRAVAAAPNGTMWLGHEYGGLAWLRDEQVGRCRLPGLTLPLHARHIWLGPGGAVWVATEGQGLLRLRCGPRDTSLTRFGRARGLPSDKIAFVEAGPAGQCWAATDAGLAVLNATTGQPLPQLCQALPPAVRTGTINSFFRVSDTLFWVGTGGGLLRLSGSSRAWRVRRFGAENGLCSANVRRVLQDREGRVWASTETGLSRMAATGTRFECVAVGNSFDSDVAADLLEDREGSLWTVHDNGIAQHLPDERFAQFTTAQGLPNNEVHSILKIKSGEYWVGTPNGLTVLRPTAPAGQQARILPLPGFRKQPFARCLFRDSRGDIWVGLSEAGALCYHAATGHWTAFNQTPGLRGQSVASIAEDGRGRVWLLTRQAGLMVFDPATQAIQVFDAQHSSLPTNNLWTIKRARNGLLWVGTDDRGLVRLDPATDTFEPVAGQPARLSIGSISEDLRGNLWLGSIGSGLLRYDGKRLQSFGLQTGLQSNNPFFVQCDSLGHVWLGTNLGLDCFDIRTGQARSYGLTEGFLGQETNQNAVMLDQRGQLWVGTINGLMHYNPALARPNRVAPRTSVAGLRIFLKDTALTSGLTLPHQLNHLTFDYIGVSLTNPGKVRYQYRLAGFDPDWVGPLKATSATYTNLPPGDYSFQVRAANNDGVWNARPATYAFTIQSPWWRRWWAYVLYASAFGLVIYGVRTYTRDRERERADRQLEHQALRHLQEMDRVKTDFFTNVSHELRTPLTLILGPAELLATDPVDPEVRQRGGLVLRNARKLLNLINQLLDLSKLEAGALRLMPTSGDAAIAVRQLVAAFSSLAGSRAICLSCEAPPAIPLVFDAAKLDEILTNLLANALRFTPAGGTVTVTVVELGPTANAPAGSVEITVRDTGAGIAPEDLPHLFDRFYQASNAATDGQRMGTGIGLALVRELTTLHGGRVSAASEPGQGATFTVQLPKGLLSVADARLPVKSFVARVASEPALPPEVGAPASTDADVVLIIEDNEEVREFVRATLAPLGYHLLLAPDGAAGVALARTEVPDLVVSDVMMPGLTGYEVCQQLKTDVATSHIPVVLLTAKSGSEAKLEGLETGADAFLAKPFDPRTLRAQVRNLLALRERVQARFTPVPAPGNNDRIPAVAEAKATVEPTTSLPTSESPHEAAVAGLPSLDQEFLQRVSETVLKHLADEAFGVDQLGNDIGLSRTQVHRKLKALTGQSPGDYIRGTRLHRARALLRAQVGTVAEVSYQVGFGSPAAFSTAFSRQFGYPPSATARQNNEKSSDKVNKPEGDKY</sequence>
<evidence type="ECO:0000256" key="6">
    <source>
        <dbReference type="ARBA" id="ARBA00023163"/>
    </source>
</evidence>
<evidence type="ECO:0000256" key="9">
    <source>
        <dbReference type="SAM" id="SignalP"/>
    </source>
</evidence>
<evidence type="ECO:0000256" key="4">
    <source>
        <dbReference type="ARBA" id="ARBA00023015"/>
    </source>
</evidence>
<dbReference type="InterPro" id="IPR009057">
    <property type="entry name" value="Homeodomain-like_sf"/>
</dbReference>
<dbReference type="SMART" id="SM00388">
    <property type="entry name" value="HisKA"/>
    <property type="match status" value="1"/>
</dbReference>
<dbReference type="Gene3D" id="1.10.10.60">
    <property type="entry name" value="Homeodomain-like"/>
    <property type="match status" value="1"/>
</dbReference>
<proteinExistence type="predicted"/>
<evidence type="ECO:0000256" key="7">
    <source>
        <dbReference type="PROSITE-ProRule" id="PRU00169"/>
    </source>
</evidence>
<comment type="caution">
    <text evidence="13">The sequence shown here is derived from an EMBL/GenBank/DDBJ whole genome shotgun (WGS) entry which is preliminary data.</text>
</comment>
<dbReference type="SUPFAM" id="SSF47384">
    <property type="entry name" value="Homodimeric domain of signal transducing histidine kinase"/>
    <property type="match status" value="1"/>
</dbReference>
<evidence type="ECO:0000256" key="3">
    <source>
        <dbReference type="ARBA" id="ARBA00022553"/>
    </source>
</evidence>
<dbReference type="Pfam" id="PF07494">
    <property type="entry name" value="Reg_prop"/>
    <property type="match status" value="1"/>
</dbReference>
<gene>
    <name evidence="13" type="ORF">J4E00_17185</name>
</gene>
<evidence type="ECO:0000259" key="12">
    <source>
        <dbReference type="PROSITE" id="PS50110"/>
    </source>
</evidence>
<dbReference type="InterPro" id="IPR005467">
    <property type="entry name" value="His_kinase_dom"/>
</dbReference>
<evidence type="ECO:0000256" key="8">
    <source>
        <dbReference type="SAM" id="MobiDB-lite"/>
    </source>
</evidence>
<dbReference type="EMBL" id="JAGETZ010000008">
    <property type="protein sequence ID" value="MBO2010799.1"/>
    <property type="molecule type" value="Genomic_DNA"/>
</dbReference>
<feature type="domain" description="Histidine kinase" evidence="11">
    <location>
        <begin position="806"/>
        <end position="1029"/>
    </location>
</feature>
<dbReference type="SMART" id="SM00342">
    <property type="entry name" value="HTH_ARAC"/>
    <property type="match status" value="1"/>
</dbReference>
<evidence type="ECO:0000259" key="10">
    <source>
        <dbReference type="PROSITE" id="PS01124"/>
    </source>
</evidence>
<dbReference type="PROSITE" id="PS00041">
    <property type="entry name" value="HTH_ARAC_FAMILY_1"/>
    <property type="match status" value="1"/>
</dbReference>
<reference evidence="13 14" key="1">
    <citation type="submission" date="2021-03" db="EMBL/GenBank/DDBJ databases">
        <authorList>
            <person name="Kim M.K."/>
        </authorList>
    </citation>
    <scope>NUCLEOTIDE SEQUENCE [LARGE SCALE GENOMIC DNA]</scope>
    <source>
        <strain evidence="13 14">BT442</strain>
    </source>
</reference>
<keyword evidence="6" id="KW-0804">Transcription</keyword>
<dbReference type="RefSeq" id="WP_208176428.1">
    <property type="nucleotide sequence ID" value="NZ_JAGETZ010000008.1"/>
</dbReference>
<dbReference type="Pfam" id="PF12833">
    <property type="entry name" value="HTH_18"/>
    <property type="match status" value="1"/>
</dbReference>
<dbReference type="Gene3D" id="3.30.565.10">
    <property type="entry name" value="Histidine kinase-like ATPase, C-terminal domain"/>
    <property type="match status" value="1"/>
</dbReference>
<dbReference type="PANTHER" id="PTHR43547:SF2">
    <property type="entry name" value="HYBRID SIGNAL TRANSDUCTION HISTIDINE KINASE C"/>
    <property type="match status" value="1"/>
</dbReference>
<dbReference type="Gene3D" id="2.60.40.10">
    <property type="entry name" value="Immunoglobulins"/>
    <property type="match status" value="1"/>
</dbReference>
<keyword evidence="9" id="KW-0732">Signal</keyword>
<dbReference type="SUPFAM" id="SSF46689">
    <property type="entry name" value="Homeodomain-like"/>
    <property type="match status" value="1"/>
</dbReference>
<dbReference type="CDD" id="cd00082">
    <property type="entry name" value="HisKA"/>
    <property type="match status" value="1"/>
</dbReference>
<dbReference type="InterPro" id="IPR011123">
    <property type="entry name" value="Y_Y_Y"/>
</dbReference>
<feature type="modified residue" description="4-aspartylphosphate" evidence="7">
    <location>
        <position position="1115"/>
    </location>
</feature>
<evidence type="ECO:0000256" key="1">
    <source>
        <dbReference type="ARBA" id="ARBA00000085"/>
    </source>
</evidence>
<feature type="signal peptide" evidence="9">
    <location>
        <begin position="1"/>
        <end position="22"/>
    </location>
</feature>
<dbReference type="PRINTS" id="PR00344">
    <property type="entry name" value="BCTRLSENSOR"/>
</dbReference>
<dbReference type="InterPro" id="IPR013783">
    <property type="entry name" value="Ig-like_fold"/>
</dbReference>
<dbReference type="PANTHER" id="PTHR43547">
    <property type="entry name" value="TWO-COMPONENT HISTIDINE KINASE"/>
    <property type="match status" value="1"/>
</dbReference>
<dbReference type="Proteomes" id="UP000664369">
    <property type="component" value="Unassembled WGS sequence"/>
</dbReference>
<keyword evidence="5" id="KW-0238">DNA-binding</keyword>
<dbReference type="PROSITE" id="PS50109">
    <property type="entry name" value="HIS_KIN"/>
    <property type="match status" value="1"/>
</dbReference>
<keyword evidence="3 7" id="KW-0597">Phosphoprotein</keyword>
<dbReference type="Gene3D" id="2.130.10.10">
    <property type="entry name" value="YVTN repeat-like/Quinoprotein amine dehydrogenase"/>
    <property type="match status" value="3"/>
</dbReference>
<dbReference type="SMART" id="SM00448">
    <property type="entry name" value="REC"/>
    <property type="match status" value="1"/>
</dbReference>
<dbReference type="InterPro" id="IPR036890">
    <property type="entry name" value="HATPase_C_sf"/>
</dbReference>
<evidence type="ECO:0000256" key="5">
    <source>
        <dbReference type="ARBA" id="ARBA00023125"/>
    </source>
</evidence>
<dbReference type="Gene3D" id="3.40.50.2300">
    <property type="match status" value="1"/>
</dbReference>
<feature type="chain" id="PRO_5046385503" description="histidine kinase" evidence="9">
    <location>
        <begin position="23"/>
        <end position="1359"/>
    </location>
</feature>
<dbReference type="InterPro" id="IPR018062">
    <property type="entry name" value="HTH_AraC-typ_CS"/>
</dbReference>
<accession>A0ABS3QHS4</accession>